<feature type="transmembrane region" description="Helical" evidence="1">
    <location>
        <begin position="127"/>
        <end position="147"/>
    </location>
</feature>
<dbReference type="InterPro" id="IPR055768">
    <property type="entry name" value="DUF7344"/>
</dbReference>
<keyword evidence="1" id="KW-0472">Membrane</keyword>
<keyword evidence="1" id="KW-0812">Transmembrane</keyword>
<feature type="domain" description="DUF7344" evidence="2">
    <location>
        <begin position="23"/>
        <end position="103"/>
    </location>
</feature>
<dbReference type="Gene3D" id="1.10.10.10">
    <property type="entry name" value="Winged helix-like DNA-binding domain superfamily/Winged helix DNA-binding domain"/>
    <property type="match status" value="1"/>
</dbReference>
<keyword evidence="4" id="KW-1185">Reference proteome</keyword>
<proteinExistence type="predicted"/>
<keyword evidence="1" id="KW-1133">Transmembrane helix</keyword>
<accession>A0ABD5QVB7</accession>
<dbReference type="Pfam" id="PF24035">
    <property type="entry name" value="DUF7344"/>
    <property type="match status" value="1"/>
</dbReference>
<gene>
    <name evidence="3" type="ORF">ACFPJA_15185</name>
</gene>
<dbReference type="AlphaFoldDB" id="A0ABD5QVB7"/>
<name>A0ABD5QVB7_9EURY</name>
<comment type="caution">
    <text evidence="3">The sequence shown here is derived from an EMBL/GenBank/DDBJ whole genome shotgun (WGS) entry which is preliminary data.</text>
</comment>
<feature type="transmembrane region" description="Helical" evidence="1">
    <location>
        <begin position="153"/>
        <end position="174"/>
    </location>
</feature>
<dbReference type="Proteomes" id="UP001596145">
    <property type="component" value="Unassembled WGS sequence"/>
</dbReference>
<protein>
    <recommendedName>
        <fullName evidence="2">DUF7344 domain-containing protein</fullName>
    </recommendedName>
</protein>
<evidence type="ECO:0000259" key="2">
    <source>
        <dbReference type="Pfam" id="PF24035"/>
    </source>
</evidence>
<sequence length="189" mass="21465">MRTFRRPNRSPAAEGTLPRETVFEILRNERRRHVLRYLKAHDGGPVAFEDLVEYVAASENGVDVEELTATQRKRAYAGLTQTHLPMLEERGVIHHDHESRRIELTAMARRVEFYLEPVPESRIPWSYYFLGLSLVCVAALVMEALAFPPFDSIPVAAFLGLVVLAFLISSAVYVRETNRNRLGADLGEE</sequence>
<evidence type="ECO:0000256" key="1">
    <source>
        <dbReference type="SAM" id="Phobius"/>
    </source>
</evidence>
<evidence type="ECO:0000313" key="3">
    <source>
        <dbReference type="EMBL" id="MFC5136056.1"/>
    </source>
</evidence>
<dbReference type="InterPro" id="IPR036388">
    <property type="entry name" value="WH-like_DNA-bd_sf"/>
</dbReference>
<dbReference type="EMBL" id="JBHSKV010000021">
    <property type="protein sequence ID" value="MFC5136056.1"/>
    <property type="molecule type" value="Genomic_DNA"/>
</dbReference>
<organism evidence="3 4">
    <name type="scientific">Halorubrum glutamatedens</name>
    <dbReference type="NCBI Taxonomy" id="2707018"/>
    <lineage>
        <taxon>Archaea</taxon>
        <taxon>Methanobacteriati</taxon>
        <taxon>Methanobacteriota</taxon>
        <taxon>Stenosarchaea group</taxon>
        <taxon>Halobacteria</taxon>
        <taxon>Halobacteriales</taxon>
        <taxon>Haloferacaceae</taxon>
        <taxon>Halorubrum</taxon>
    </lineage>
</organism>
<evidence type="ECO:0000313" key="4">
    <source>
        <dbReference type="Proteomes" id="UP001596145"/>
    </source>
</evidence>
<dbReference type="RefSeq" id="WP_122105878.1">
    <property type="nucleotide sequence ID" value="NZ_JBHSKV010000021.1"/>
</dbReference>
<reference evidence="3 4" key="1">
    <citation type="journal article" date="2019" name="Int. J. Syst. Evol. Microbiol.">
        <title>The Global Catalogue of Microorganisms (GCM) 10K type strain sequencing project: providing services to taxonomists for standard genome sequencing and annotation.</title>
        <authorList>
            <consortium name="The Broad Institute Genomics Platform"/>
            <consortium name="The Broad Institute Genome Sequencing Center for Infectious Disease"/>
            <person name="Wu L."/>
            <person name="Ma J."/>
        </authorList>
    </citation>
    <scope>NUCLEOTIDE SEQUENCE [LARGE SCALE GENOMIC DNA]</scope>
    <source>
        <strain evidence="3 4">CGMCC 1.16026</strain>
    </source>
</reference>